<keyword evidence="12" id="KW-0325">Glycoprotein</keyword>
<dbReference type="InterPro" id="IPR000832">
    <property type="entry name" value="GPCR_2_secretin-like"/>
</dbReference>
<evidence type="ECO:0000256" key="7">
    <source>
        <dbReference type="ARBA" id="ARBA00022989"/>
    </source>
</evidence>
<evidence type="ECO:0000256" key="1">
    <source>
        <dbReference type="ARBA" id="ARBA00004424"/>
    </source>
</evidence>
<keyword evidence="6 19" id="KW-0732">Signal</keyword>
<feature type="transmembrane region" description="Helical" evidence="18">
    <location>
        <begin position="1104"/>
        <end position="1125"/>
    </location>
</feature>
<evidence type="ECO:0000256" key="15">
    <source>
        <dbReference type="ARBA" id="ARBA00083924"/>
    </source>
</evidence>
<dbReference type="InterPro" id="IPR017983">
    <property type="entry name" value="GPCR_2_secretin-like_CS"/>
</dbReference>
<feature type="region of interest" description="Disordered" evidence="17">
    <location>
        <begin position="834"/>
        <end position="855"/>
    </location>
</feature>
<evidence type="ECO:0000256" key="6">
    <source>
        <dbReference type="ARBA" id="ARBA00022729"/>
    </source>
</evidence>
<dbReference type="InterPro" id="IPR017981">
    <property type="entry name" value="GPCR_2-like_7TM"/>
</dbReference>
<dbReference type="GO" id="GO:0007166">
    <property type="term" value="P:cell surface receptor signaling pathway"/>
    <property type="evidence" value="ECO:0007669"/>
    <property type="project" value="InterPro"/>
</dbReference>
<dbReference type="Gene3D" id="2.60.220.50">
    <property type="match status" value="1"/>
</dbReference>
<dbReference type="SMART" id="SM00303">
    <property type="entry name" value="GPS"/>
    <property type="match status" value="1"/>
</dbReference>
<proteinExistence type="inferred from homology"/>
<protein>
    <recommendedName>
        <fullName evidence="14">Adhesion G-protein coupled receptor G2</fullName>
    </recommendedName>
    <alternativeName>
        <fullName evidence="15">G-protein coupled receptor 64</fullName>
    </alternativeName>
</protein>
<evidence type="ECO:0000256" key="18">
    <source>
        <dbReference type="SAM" id="Phobius"/>
    </source>
</evidence>
<feature type="transmembrane region" description="Helical" evidence="18">
    <location>
        <begin position="1201"/>
        <end position="1222"/>
    </location>
</feature>
<dbReference type="GO" id="GO:0007189">
    <property type="term" value="P:adenylate cyclase-activating G protein-coupled receptor signaling pathway"/>
    <property type="evidence" value="ECO:0007669"/>
    <property type="project" value="TreeGrafter"/>
</dbReference>
<evidence type="ECO:0000256" key="3">
    <source>
        <dbReference type="ARBA" id="ARBA00022475"/>
    </source>
</evidence>
<reference evidence="22 23" key="1">
    <citation type="submission" date="2019-04" db="EMBL/GenBank/DDBJ databases">
        <title>The sequence and de novo assembly of Takifugu bimaculatus genome using PacBio and Hi-C technologies.</title>
        <authorList>
            <person name="Xu P."/>
            <person name="Liu B."/>
            <person name="Zhou Z."/>
        </authorList>
    </citation>
    <scope>NUCLEOTIDE SEQUENCE [LARGE SCALE GENOMIC DNA]</scope>
    <source>
        <strain evidence="22">TB-2018</strain>
        <tissue evidence="22">Muscle</tissue>
    </source>
</reference>
<evidence type="ECO:0000259" key="21">
    <source>
        <dbReference type="PROSITE" id="PS50261"/>
    </source>
</evidence>
<keyword evidence="5 18" id="KW-0812">Transmembrane</keyword>
<dbReference type="InterPro" id="IPR057244">
    <property type="entry name" value="GAIN_B"/>
</dbReference>
<keyword evidence="4" id="KW-0597">Phosphoprotein</keyword>
<keyword evidence="11" id="KW-0675">Receptor</keyword>
<feature type="region of interest" description="Disordered" evidence="17">
    <location>
        <begin position="299"/>
        <end position="328"/>
    </location>
</feature>
<keyword evidence="23" id="KW-1185">Reference proteome</keyword>
<keyword evidence="7 18" id="KW-1133">Transmembrane helix</keyword>
<evidence type="ECO:0000256" key="9">
    <source>
        <dbReference type="ARBA" id="ARBA00023136"/>
    </source>
</evidence>
<feature type="domain" description="G-protein coupled receptors family 2 profile 2" evidence="21">
    <location>
        <begin position="996"/>
        <end position="1252"/>
    </location>
</feature>
<dbReference type="PROSITE" id="PS00650">
    <property type="entry name" value="G_PROTEIN_RECEP_F2_2"/>
    <property type="match status" value="1"/>
</dbReference>
<dbReference type="PANTHER" id="PTHR12011:SF264">
    <property type="entry name" value="ADHESION G-PROTEIN COUPLED RECEPTOR G2"/>
    <property type="match status" value="1"/>
</dbReference>
<feature type="compositionally biased region" description="Low complexity" evidence="17">
    <location>
        <begin position="1288"/>
        <end position="1316"/>
    </location>
</feature>
<evidence type="ECO:0000256" key="13">
    <source>
        <dbReference type="ARBA" id="ARBA00023224"/>
    </source>
</evidence>
<dbReference type="PROSITE" id="PS50221">
    <property type="entry name" value="GAIN_B"/>
    <property type="match status" value="1"/>
</dbReference>
<evidence type="ECO:0000313" key="22">
    <source>
        <dbReference type="EMBL" id="TNM84913.1"/>
    </source>
</evidence>
<evidence type="ECO:0000256" key="17">
    <source>
        <dbReference type="SAM" id="MobiDB-lite"/>
    </source>
</evidence>
<comment type="caution">
    <text evidence="22">The sequence shown here is derived from an EMBL/GenBank/DDBJ whole genome shotgun (WGS) entry which is preliminary data.</text>
</comment>
<dbReference type="FunFam" id="1.20.1070.10:FF:000043">
    <property type="entry name" value="adhesion G-protein coupled receptor G2 isoform X1"/>
    <property type="match status" value="1"/>
</dbReference>
<evidence type="ECO:0000259" key="20">
    <source>
        <dbReference type="PROSITE" id="PS50221"/>
    </source>
</evidence>
<accession>A0A4Z2AXM0</accession>
<evidence type="ECO:0000256" key="5">
    <source>
        <dbReference type="ARBA" id="ARBA00022692"/>
    </source>
</evidence>
<feature type="signal peptide" evidence="19">
    <location>
        <begin position="1"/>
        <end position="44"/>
    </location>
</feature>
<evidence type="ECO:0000256" key="12">
    <source>
        <dbReference type="ARBA" id="ARBA00023180"/>
    </source>
</evidence>
<feature type="compositionally biased region" description="Polar residues" evidence="17">
    <location>
        <begin position="215"/>
        <end position="233"/>
    </location>
</feature>
<organism evidence="22 23">
    <name type="scientific">Takifugu bimaculatus</name>
    <dbReference type="NCBI Taxonomy" id="433685"/>
    <lineage>
        <taxon>Eukaryota</taxon>
        <taxon>Metazoa</taxon>
        <taxon>Chordata</taxon>
        <taxon>Craniata</taxon>
        <taxon>Vertebrata</taxon>
        <taxon>Euteleostomi</taxon>
        <taxon>Actinopterygii</taxon>
        <taxon>Neopterygii</taxon>
        <taxon>Teleostei</taxon>
        <taxon>Neoteleostei</taxon>
        <taxon>Acanthomorphata</taxon>
        <taxon>Eupercaria</taxon>
        <taxon>Tetraodontiformes</taxon>
        <taxon>Tetradontoidea</taxon>
        <taxon>Tetraodontidae</taxon>
        <taxon>Takifugu</taxon>
    </lineage>
</organism>
<name>A0A4Z2AXM0_9TELE</name>
<dbReference type="SUPFAM" id="SSF81321">
    <property type="entry name" value="Family A G protein-coupled receptor-like"/>
    <property type="match status" value="1"/>
</dbReference>
<feature type="transmembrane region" description="Helical" evidence="18">
    <location>
        <begin position="1153"/>
        <end position="1181"/>
    </location>
</feature>
<feature type="compositionally biased region" description="Polar residues" evidence="17">
    <location>
        <begin position="140"/>
        <end position="171"/>
    </location>
</feature>
<dbReference type="Pfam" id="PF26574">
    <property type="entry name" value="GAIN_ADGRG2"/>
    <property type="match status" value="1"/>
</dbReference>
<evidence type="ECO:0000256" key="16">
    <source>
        <dbReference type="ARBA" id="ARBA00093560"/>
    </source>
</evidence>
<dbReference type="Pfam" id="PF00002">
    <property type="entry name" value="7tm_2"/>
    <property type="match status" value="1"/>
</dbReference>
<keyword evidence="13" id="KW-0807">Transducer</keyword>
<evidence type="ECO:0000256" key="8">
    <source>
        <dbReference type="ARBA" id="ARBA00023040"/>
    </source>
</evidence>
<keyword evidence="10" id="KW-1015">Disulfide bond</keyword>
<keyword evidence="3" id="KW-1003">Cell membrane</keyword>
<dbReference type="PRINTS" id="PR00249">
    <property type="entry name" value="GPCRSECRETIN"/>
</dbReference>
<comment type="subcellular location">
    <subcellularLocation>
        <location evidence="1">Apical cell membrane</location>
        <topology evidence="1">Multi-pass membrane protein</topology>
    </subcellularLocation>
</comment>
<dbReference type="InterPro" id="IPR046338">
    <property type="entry name" value="GAIN_dom_sf"/>
</dbReference>
<keyword evidence="8" id="KW-0297">G-protein coupled receptor</keyword>
<dbReference type="Pfam" id="PF01825">
    <property type="entry name" value="GPS"/>
    <property type="match status" value="1"/>
</dbReference>
<sequence>MKASVVRTDGRSHSSVREPWSHIKRLPWLHFQLLGLLLTGQASSNHTSTTPSPLASTTHVQPQATYYFVDITVTAAVKKNESEIKAWLMEAFQNNLESCLREPPTAGSNSSTPATTTQNYSLTTAAMTTALQNNTNTTTSAVSQSSNTTTDAKTTVLQSSNRTTTAASTLQSNNLTTTAQINNRTATANATTALQGNNVTTLATTALLSNNKTTITTTPLQSDRTTTSTTPLQSNRTTTSTSSITTTDAKSTSFQSNSVATTVTTVAQSKITNADTETTSESNSVAATVTTVAQSKFTNGDTETTSQSNSVTPSATTTWTGDKITEATPSTTPAITKIRSVRELLDETQTRNSSCSVVLQLRQSVAPCCLLRTLCAASDNSSEISAVGKKVDRTNPLQNECESDPQEENSCVYRGQDDATCKNVSAYVGLLSNSTQCEKRNNSCSCSAYCSGLDAYYSLQLSVNDSSKINVSYILSLIEEETTRPSNCSLGSTDLCTEVNFLSHLKNATVICENAKPNCTVILRLSTTLPVCTVSEIMIHALRSAKEIGYTGQVSRAAICGNSTIGSNFLDSQVTLVNIGLKPGAFCSALNTSNTLNWFVSSQILNSPATTAVINDIKLPLFYFSSQNGGILVVQLDEKCGYPVPSMTTPSQNLNVTQANTTISPANTTSFAQNTTVEPQNSTISTNASSTAANYASTTIIFTTTNTMEATTESADSQANMLLNLARNVSNLNSSQVDQLLSQLENLLDGPNISLALGNTSVQIVSSLMGASPELLSNFSKRIIRIVDTVGLKLIVEDQLETLLSSDLALSVMQTDGTNFQEVFFSISDPDNVQVRGDSRRRRSQRAGPSIPQGSISLPSSLTQNLSLEEQQLASRVQFNFYQTGALFQDKNLGKRRLNSGILGASVANLSITGLQDSVVIRLRNTELIPADYVSTCVFWDFTLNDGSGGWNLSGCYVTNSTDNETVCSCNHLTSFAILLDLSREPLTSRLQATILSFITYIGCGISAIFLSATLLTYLAFGKLRKDIPSKILIQLCLALLLLNLVFLVDAWLALYPEAVGLCISTAWFLHYFLLVSFTWMGLEAVHMYLALVKVFNSYISSYMLKFSLAGWGIPMVVVIIVIAVDKDNYGLISYGRFADGTTDDFCWLRNDIAFYVAVVAYFCVIFLFNFIMLIVVLVQLRRMRKQNPHNSAHRTTLQDIRSVVGITLLLGLTWGFAFFAWGPVNLAFMYLFAIFNSLQGFFIFVFHCAVKDVVRRQWRTYLCCGKMRLAENSEWSRTATQKTGKKSSVTRLTSLQSSQSNNTSSSTSCLVSESSDQNNSVGSPVQDGIITSDEDHNMDVTLNEINSQHRNQ</sequence>
<feature type="region of interest" description="Disordered" evidence="17">
    <location>
        <begin position="1281"/>
        <end position="1338"/>
    </location>
</feature>
<keyword evidence="9 18" id="KW-0472">Membrane</keyword>
<feature type="transmembrane region" description="Helical" evidence="18">
    <location>
        <begin position="1228"/>
        <end position="1251"/>
    </location>
</feature>
<comment type="similarity">
    <text evidence="2">Belongs to the G-protein coupled receptor 2 family. Adhesion G-protein coupled receptor (ADGR) subfamily.</text>
</comment>
<dbReference type="Proteomes" id="UP000516260">
    <property type="component" value="Chromosome 9"/>
</dbReference>
<dbReference type="FunFam" id="2.60.220.50:FF:000003">
    <property type="entry name" value="adhesion G-protein coupled receptor G2 isoform X2"/>
    <property type="match status" value="1"/>
</dbReference>
<dbReference type="InterPro" id="IPR058857">
    <property type="entry name" value="GAIN_ADGRG2/6"/>
</dbReference>
<feature type="compositionally biased region" description="Polar residues" evidence="17">
    <location>
        <begin position="299"/>
        <end position="320"/>
    </location>
</feature>
<feature type="chain" id="PRO_5021365226" description="Adhesion G-protein coupled receptor G2" evidence="19">
    <location>
        <begin position="45"/>
        <end position="1353"/>
    </location>
</feature>
<dbReference type="GO" id="GO:0004930">
    <property type="term" value="F:G protein-coupled receptor activity"/>
    <property type="evidence" value="ECO:0007669"/>
    <property type="project" value="UniProtKB-KW"/>
</dbReference>
<evidence type="ECO:0000256" key="10">
    <source>
        <dbReference type="ARBA" id="ARBA00023157"/>
    </source>
</evidence>
<feature type="compositionally biased region" description="Low complexity" evidence="17">
    <location>
        <begin position="234"/>
        <end position="244"/>
    </location>
</feature>
<dbReference type="EMBL" id="SWLE01000022">
    <property type="protein sequence ID" value="TNM84913.1"/>
    <property type="molecule type" value="Genomic_DNA"/>
</dbReference>
<comment type="subunit">
    <text evidence="16">Heterodimer of 2 chains generated by proteolytic processing; the large extracellular N-terminal fragment and the membrane-bound C-terminal fragment predominantly remain associated and non-covalently linked. Interacts with CFTR.</text>
</comment>
<feature type="transmembrane region" description="Helical" evidence="18">
    <location>
        <begin position="1068"/>
        <end position="1092"/>
    </location>
</feature>
<dbReference type="PROSITE" id="PS50261">
    <property type="entry name" value="G_PROTEIN_RECEP_F2_4"/>
    <property type="match status" value="1"/>
</dbReference>
<dbReference type="Gene3D" id="1.20.1070.10">
    <property type="entry name" value="Rhodopsin 7-helix transmembrane proteins"/>
    <property type="match status" value="1"/>
</dbReference>
<evidence type="ECO:0000256" key="2">
    <source>
        <dbReference type="ARBA" id="ARBA00007343"/>
    </source>
</evidence>
<feature type="region of interest" description="Disordered" evidence="17">
    <location>
        <begin position="136"/>
        <end position="171"/>
    </location>
</feature>
<evidence type="ECO:0000256" key="11">
    <source>
        <dbReference type="ARBA" id="ARBA00023170"/>
    </source>
</evidence>
<dbReference type="PANTHER" id="PTHR12011">
    <property type="entry name" value="ADHESION G-PROTEIN COUPLED RECEPTOR"/>
    <property type="match status" value="1"/>
</dbReference>
<feature type="region of interest" description="Disordered" evidence="17">
    <location>
        <begin position="215"/>
        <end position="244"/>
    </location>
</feature>
<feature type="transmembrane region" description="Helical" evidence="18">
    <location>
        <begin position="1033"/>
        <end position="1056"/>
    </location>
</feature>
<evidence type="ECO:0000313" key="23">
    <source>
        <dbReference type="Proteomes" id="UP000516260"/>
    </source>
</evidence>
<evidence type="ECO:0000256" key="19">
    <source>
        <dbReference type="SAM" id="SignalP"/>
    </source>
</evidence>
<evidence type="ECO:0000256" key="4">
    <source>
        <dbReference type="ARBA" id="ARBA00022553"/>
    </source>
</evidence>
<feature type="transmembrane region" description="Helical" evidence="18">
    <location>
        <begin position="998"/>
        <end position="1021"/>
    </location>
</feature>
<gene>
    <name evidence="22" type="ORF">fugu_009091</name>
</gene>
<dbReference type="InterPro" id="IPR000203">
    <property type="entry name" value="GPS"/>
</dbReference>
<evidence type="ECO:0000256" key="14">
    <source>
        <dbReference type="ARBA" id="ARBA00069918"/>
    </source>
</evidence>
<feature type="domain" description="GAIN-B" evidence="20">
    <location>
        <begin position="823"/>
        <end position="986"/>
    </location>
</feature>
<dbReference type="GO" id="GO:0016324">
    <property type="term" value="C:apical plasma membrane"/>
    <property type="evidence" value="ECO:0007669"/>
    <property type="project" value="UniProtKB-SubCell"/>
</dbReference>